<evidence type="ECO:0000259" key="6">
    <source>
        <dbReference type="Pfam" id="PF01229"/>
    </source>
</evidence>
<dbReference type="GO" id="GO:0005975">
    <property type="term" value="P:carbohydrate metabolic process"/>
    <property type="evidence" value="ECO:0007669"/>
    <property type="project" value="InterPro"/>
</dbReference>
<evidence type="ECO:0000256" key="3">
    <source>
        <dbReference type="ARBA" id="ARBA00023295"/>
    </source>
</evidence>
<evidence type="ECO:0000256" key="5">
    <source>
        <dbReference type="SAM" id="SignalP"/>
    </source>
</evidence>
<comment type="similarity">
    <text evidence="1">Belongs to the glycosyl hydrolase 39 family.</text>
</comment>
<evidence type="ECO:0000256" key="2">
    <source>
        <dbReference type="ARBA" id="ARBA00022801"/>
    </source>
</evidence>
<dbReference type="InterPro" id="IPR049166">
    <property type="entry name" value="GH39_cat"/>
</dbReference>
<feature type="chain" id="PRO_5032432234" evidence="5">
    <location>
        <begin position="23"/>
        <end position="556"/>
    </location>
</feature>
<keyword evidence="8" id="KW-1185">Reference proteome</keyword>
<name>A0A841JVN1_9BACT</name>
<dbReference type="GO" id="GO:0009044">
    <property type="term" value="F:xylan 1,4-beta-xylosidase activity"/>
    <property type="evidence" value="ECO:0007669"/>
    <property type="project" value="UniProtKB-EC"/>
</dbReference>
<reference evidence="7 8" key="1">
    <citation type="submission" date="2020-08" db="EMBL/GenBank/DDBJ databases">
        <title>Genomic Encyclopedia of Type Strains, Phase IV (KMG-IV): sequencing the most valuable type-strain genomes for metagenomic binning, comparative biology and taxonomic classification.</title>
        <authorList>
            <person name="Goeker M."/>
        </authorList>
    </citation>
    <scope>NUCLEOTIDE SEQUENCE [LARGE SCALE GENOMIC DNA]</scope>
    <source>
        <strain evidence="7 8">DSM 103733</strain>
    </source>
</reference>
<keyword evidence="3 7" id="KW-0326">Glycosidase</keyword>
<evidence type="ECO:0000313" key="8">
    <source>
        <dbReference type="Proteomes" id="UP000538666"/>
    </source>
</evidence>
<dbReference type="RefSeq" id="WP_050061512.1">
    <property type="nucleotide sequence ID" value="NZ_JACHEK010000006.1"/>
</dbReference>
<dbReference type="EMBL" id="JACHEK010000006">
    <property type="protein sequence ID" value="MBB6145406.1"/>
    <property type="molecule type" value="Genomic_DNA"/>
</dbReference>
<dbReference type="OrthoDB" id="9776971at2"/>
<evidence type="ECO:0000256" key="4">
    <source>
        <dbReference type="PIRSR" id="PIRSR600514-1"/>
    </source>
</evidence>
<dbReference type="InterPro" id="IPR017853">
    <property type="entry name" value="GH"/>
</dbReference>
<evidence type="ECO:0000256" key="1">
    <source>
        <dbReference type="ARBA" id="ARBA00008875"/>
    </source>
</evidence>
<dbReference type="InterPro" id="IPR000514">
    <property type="entry name" value="Glyco_hydro_39"/>
</dbReference>
<keyword evidence="5" id="KW-0732">Signal</keyword>
<proteinExistence type="inferred from homology"/>
<feature type="domain" description="Glycosyl hydrolases family 39 N-terminal catalytic" evidence="6">
    <location>
        <begin position="97"/>
        <end position="518"/>
    </location>
</feature>
<dbReference type="SUPFAM" id="SSF51011">
    <property type="entry name" value="Glycosyl hydrolase domain"/>
    <property type="match status" value="1"/>
</dbReference>
<dbReference type="PANTHER" id="PTHR12631:SF8">
    <property type="entry name" value="ALPHA-L-IDURONIDASE"/>
    <property type="match status" value="1"/>
</dbReference>
<gene>
    <name evidence="7" type="ORF">HNQ77_003364</name>
</gene>
<protein>
    <submittedName>
        <fullName evidence="7">Xylan 1,4-beta-xylosidase</fullName>
        <ecNumber evidence="7">3.2.1.37</ecNumber>
    </submittedName>
</protein>
<dbReference type="Proteomes" id="UP000538666">
    <property type="component" value="Unassembled WGS sequence"/>
</dbReference>
<accession>A0A841JVN1</accession>
<feature type="signal peptide" evidence="5">
    <location>
        <begin position="1"/>
        <end position="22"/>
    </location>
</feature>
<dbReference type="SUPFAM" id="SSF51445">
    <property type="entry name" value="(Trans)glycosidases"/>
    <property type="match status" value="1"/>
</dbReference>
<dbReference type="PANTHER" id="PTHR12631">
    <property type="entry name" value="ALPHA-L-IDURONIDASE"/>
    <property type="match status" value="1"/>
</dbReference>
<feature type="active site" description="Proton donor" evidence="4">
    <location>
        <position position="198"/>
    </location>
</feature>
<dbReference type="Gene3D" id="2.60.40.1500">
    <property type="entry name" value="Glycosyl hydrolase domain, family 39"/>
    <property type="match status" value="1"/>
</dbReference>
<comment type="caution">
    <text evidence="7">The sequence shown here is derived from an EMBL/GenBank/DDBJ whole genome shotgun (WGS) entry which is preliminary data.</text>
</comment>
<dbReference type="Gene3D" id="3.20.20.80">
    <property type="entry name" value="Glycosidases"/>
    <property type="match status" value="1"/>
</dbReference>
<dbReference type="Pfam" id="PF01229">
    <property type="entry name" value="Glyco_hydro_39"/>
    <property type="match status" value="1"/>
</dbReference>
<dbReference type="AlphaFoldDB" id="A0A841JVN1"/>
<dbReference type="InterPro" id="IPR051923">
    <property type="entry name" value="Glycosyl_Hydrolase_39"/>
</dbReference>
<organism evidence="7 8">
    <name type="scientific">Silvibacterium bohemicum</name>
    <dbReference type="NCBI Taxonomy" id="1577686"/>
    <lineage>
        <taxon>Bacteria</taxon>
        <taxon>Pseudomonadati</taxon>
        <taxon>Acidobacteriota</taxon>
        <taxon>Terriglobia</taxon>
        <taxon>Terriglobales</taxon>
        <taxon>Acidobacteriaceae</taxon>
        <taxon>Silvibacterium</taxon>
    </lineage>
</organism>
<evidence type="ECO:0000313" key="7">
    <source>
        <dbReference type="EMBL" id="MBB6145406.1"/>
    </source>
</evidence>
<keyword evidence="2 7" id="KW-0378">Hydrolase</keyword>
<dbReference type="EC" id="3.2.1.37" evidence="7"/>
<dbReference type="PRINTS" id="PR00745">
    <property type="entry name" value="GLHYDRLASE39"/>
</dbReference>
<sequence>MKFSAWCIGLFLLLSGATFVRASDPVVITVDASKSVGVYKPAWNYFGADEPNYTYAPNGEKLLRELGGLTPAPVYFRTHNLLTTGDGSSSLKWGSTNAYRENPDGSPLYDWTITDRIFDALIAAHVRPLVEVGFMPEALSTHPEPYRHDFPKGDVFTGWSYPPKDYAKWSALVTAWAHHLHGRYGAQVDGWLWEVWNEPDIGYWHGTPEEYDRLYDVTAAAIRGELPQAKIGGPESTGPANDHAAAFLRLFLDHCAHGTNAASGKTGAPLDFISFHPKGNPKFIQDSAGGHVRMNVGAQLRNVQRGMEIVASYPEFRNTPIILGESDPEGCAACKGAQNGYRNGPLYGVSVAEAMMRTYELARLEKVRLQGAVTWAFEFEDQPYFAGFRELATNGIDKPVLNVFRMMGMLGGDWVNVTSSGAQPLSDVVARSVIESPDVNAVATRQEHEVDVLLWNYHDDDLSAEPAQVALALKGLPKQKARIEIYRMDADHANAYSAWQRMGSPQSPTAEQVREIEKSGTLEPERLMSNAAGDAVPVSVDLSLPRQGVSLVRVTW</sequence>